<proteinExistence type="predicted"/>
<evidence type="ECO:0000313" key="3">
    <source>
        <dbReference type="Proteomes" id="UP000015354"/>
    </source>
</evidence>
<comment type="caution">
    <text evidence="2">The sequence shown here is derived from an EMBL/GenBank/DDBJ whole genome shotgun (WGS) entry which is preliminary data.</text>
</comment>
<dbReference type="AlphaFoldDB" id="S9W1E0"/>
<keyword evidence="3" id="KW-1185">Reference proteome</keyword>
<evidence type="ECO:0000313" key="2">
    <source>
        <dbReference type="EMBL" id="EPY33281.1"/>
    </source>
</evidence>
<keyword evidence="1" id="KW-1133">Transmembrane helix</keyword>
<sequence>MSLAYHRLKMRFTTVAVRNIRKVTDHCNTAINMVITPFRMMNNRLHAEAPWLVSLGMLMVASAIPLLAYPYVKEYMSQGKRQRLEEERVRLCLQKGVDPFPLMRHKDLVFGHQTIGQKTESQYPTAASWEYQSVLNFHREKEKLREEVGGDVEDSVQKLLALRAKCDEKARKSIVEPPGLVFRGRDDTDQVRS</sequence>
<name>S9W1E0_9TRYP</name>
<protein>
    <submittedName>
        <fullName evidence="2">Uncharacterized protein</fullName>
    </submittedName>
</protein>
<feature type="transmembrane region" description="Helical" evidence="1">
    <location>
        <begin position="49"/>
        <end position="72"/>
    </location>
</feature>
<keyword evidence="1" id="KW-0812">Transmembrane</keyword>
<organism evidence="2 3">
    <name type="scientific">Strigomonas culicis</name>
    <dbReference type="NCBI Taxonomy" id="28005"/>
    <lineage>
        <taxon>Eukaryota</taxon>
        <taxon>Discoba</taxon>
        <taxon>Euglenozoa</taxon>
        <taxon>Kinetoplastea</taxon>
        <taxon>Metakinetoplastina</taxon>
        <taxon>Trypanosomatida</taxon>
        <taxon>Trypanosomatidae</taxon>
        <taxon>Strigomonadinae</taxon>
        <taxon>Strigomonas</taxon>
    </lineage>
</organism>
<dbReference type="OrthoDB" id="276855at2759"/>
<reference evidence="2 3" key="1">
    <citation type="journal article" date="2013" name="PLoS ONE">
        <title>Predicting the Proteins of Angomonas deanei, Strigomonas culicis and Their Respective Endosymbionts Reveals New Aspects of the Trypanosomatidae Family.</title>
        <authorList>
            <person name="Motta M.C."/>
            <person name="Martins A.C."/>
            <person name="de Souza S.S."/>
            <person name="Catta-Preta C.M."/>
            <person name="Silva R."/>
            <person name="Klein C.C."/>
            <person name="de Almeida L.G."/>
            <person name="de Lima Cunha O."/>
            <person name="Ciapina L.P."/>
            <person name="Brocchi M."/>
            <person name="Colabardini A.C."/>
            <person name="de Araujo Lima B."/>
            <person name="Machado C.R."/>
            <person name="de Almeida Soares C.M."/>
            <person name="Probst C.M."/>
            <person name="de Menezes C.B."/>
            <person name="Thompson C.E."/>
            <person name="Bartholomeu D.C."/>
            <person name="Gradia D.F."/>
            <person name="Pavoni D.P."/>
            <person name="Grisard E.C."/>
            <person name="Fantinatti-Garboggini F."/>
            <person name="Marchini F.K."/>
            <person name="Rodrigues-Luiz G.F."/>
            <person name="Wagner G."/>
            <person name="Goldman G.H."/>
            <person name="Fietto J.L."/>
            <person name="Elias M.C."/>
            <person name="Goldman M.H."/>
            <person name="Sagot M.F."/>
            <person name="Pereira M."/>
            <person name="Stoco P.H."/>
            <person name="de Mendonca-Neto R.P."/>
            <person name="Teixeira S.M."/>
            <person name="Maciel T.E."/>
            <person name="de Oliveira Mendes T.A."/>
            <person name="Urmenyi T.P."/>
            <person name="de Souza W."/>
            <person name="Schenkman S."/>
            <person name="de Vasconcelos A.T."/>
        </authorList>
    </citation>
    <scope>NUCLEOTIDE SEQUENCE [LARGE SCALE GENOMIC DNA]</scope>
</reference>
<evidence type="ECO:0000256" key="1">
    <source>
        <dbReference type="SAM" id="Phobius"/>
    </source>
</evidence>
<accession>S9W1E0</accession>
<dbReference type="Proteomes" id="UP000015354">
    <property type="component" value="Unassembled WGS sequence"/>
</dbReference>
<gene>
    <name evidence="2" type="ORF">STCU_02347</name>
</gene>
<keyword evidence="1" id="KW-0472">Membrane</keyword>
<dbReference type="EMBL" id="ATMH01002347">
    <property type="protein sequence ID" value="EPY33281.1"/>
    <property type="molecule type" value="Genomic_DNA"/>
</dbReference>